<keyword evidence="2" id="KW-1185">Reference proteome</keyword>
<comment type="caution">
    <text evidence="1">The sequence shown here is derived from an EMBL/GenBank/DDBJ whole genome shotgun (WGS) entry which is preliminary data.</text>
</comment>
<dbReference type="AlphaFoldDB" id="A0A8K1GVU7"/>
<dbReference type="EMBL" id="SWJQ01000049">
    <property type="protein sequence ID" value="TRZ24295.1"/>
    <property type="molecule type" value="Genomic_DNA"/>
</dbReference>
<gene>
    <name evidence="1" type="ORF">HGM15179_002743</name>
</gene>
<accession>A0A8K1GVU7</accession>
<evidence type="ECO:0000313" key="2">
    <source>
        <dbReference type="Proteomes" id="UP000796761"/>
    </source>
</evidence>
<dbReference type="OrthoDB" id="10070006at2759"/>
<proteinExistence type="predicted"/>
<organism evidence="1 2">
    <name type="scientific">Zosterops borbonicus</name>
    <dbReference type="NCBI Taxonomy" id="364589"/>
    <lineage>
        <taxon>Eukaryota</taxon>
        <taxon>Metazoa</taxon>
        <taxon>Chordata</taxon>
        <taxon>Craniata</taxon>
        <taxon>Vertebrata</taxon>
        <taxon>Euteleostomi</taxon>
        <taxon>Archelosauria</taxon>
        <taxon>Archosauria</taxon>
        <taxon>Dinosauria</taxon>
        <taxon>Saurischia</taxon>
        <taxon>Theropoda</taxon>
        <taxon>Coelurosauria</taxon>
        <taxon>Aves</taxon>
        <taxon>Neognathae</taxon>
        <taxon>Neoaves</taxon>
        <taxon>Telluraves</taxon>
        <taxon>Australaves</taxon>
        <taxon>Passeriformes</taxon>
        <taxon>Sylvioidea</taxon>
        <taxon>Zosteropidae</taxon>
        <taxon>Zosterops</taxon>
    </lineage>
</organism>
<dbReference type="Proteomes" id="UP000796761">
    <property type="component" value="Unassembled WGS sequence"/>
</dbReference>
<sequence length="187" mass="21099">MLPEHSPARTVQDTLLQEGDLSNDIDALNPSLTDFDLQALLEALWTLESHNRFTPGPFCCLEGLYYPSQKFLLHISSEPLLSQLEAISPRPDSSKSPPQSFWRPFGHLKATIGSLQNRFAVWKDSTTRAKNFSLISHLNLSSLTLKPFPLILTPQNPLWTFEDHKVHPKAILLLGWMGESLSGWIQL</sequence>
<name>A0A8K1GVU7_9PASS</name>
<reference evidence="1" key="1">
    <citation type="submission" date="2019-04" db="EMBL/GenBank/DDBJ databases">
        <title>Genome assembly of Zosterops borbonicus 15179.</title>
        <authorList>
            <person name="Leroy T."/>
            <person name="Anselmetti Y."/>
            <person name="Tilak M.-K."/>
            <person name="Nabholz B."/>
        </authorList>
    </citation>
    <scope>NUCLEOTIDE SEQUENCE</scope>
    <source>
        <strain evidence="1">HGM_15179</strain>
        <tissue evidence="1">Muscle</tissue>
    </source>
</reference>
<evidence type="ECO:0000313" key="1">
    <source>
        <dbReference type="EMBL" id="TRZ24295.1"/>
    </source>
</evidence>
<protein>
    <submittedName>
        <fullName evidence="1">Uncharacterized protein</fullName>
    </submittedName>
</protein>